<dbReference type="InterPro" id="IPR002859">
    <property type="entry name" value="PKD/REJ-like"/>
</dbReference>
<accession>A0A1S3Q6A4</accession>
<feature type="domain" description="PKD" evidence="18">
    <location>
        <begin position="696"/>
        <end position="751"/>
    </location>
</feature>
<protein>
    <submittedName>
        <fullName evidence="23">Polycystin-1</fullName>
    </submittedName>
</protein>
<dbReference type="InterPro" id="IPR014010">
    <property type="entry name" value="REJ_dom"/>
</dbReference>
<keyword evidence="7 15" id="KW-1133">Transmembrane helix</keyword>
<dbReference type="InterPro" id="IPR036392">
    <property type="entry name" value="PLAT/LH2_dom_sf"/>
</dbReference>
<evidence type="ECO:0000256" key="3">
    <source>
        <dbReference type="ARBA" id="ARBA00007200"/>
    </source>
</evidence>
<dbReference type="InterPro" id="IPR016187">
    <property type="entry name" value="CTDL_fold"/>
</dbReference>
<dbReference type="InterPro" id="IPR016186">
    <property type="entry name" value="C-type_lectin-like/link_sf"/>
</dbReference>
<feature type="transmembrane region" description="Helical" evidence="15">
    <location>
        <begin position="3733"/>
        <end position="3752"/>
    </location>
</feature>
<keyword evidence="22" id="KW-1185">Reference proteome</keyword>
<feature type="region of interest" description="Disordered" evidence="14">
    <location>
        <begin position="3248"/>
        <end position="3283"/>
    </location>
</feature>
<dbReference type="GO" id="GO:0005886">
    <property type="term" value="C:plasma membrane"/>
    <property type="evidence" value="ECO:0007669"/>
    <property type="project" value="UniProtKB-SubCell"/>
</dbReference>
<feature type="transmembrane region" description="Helical" evidence="15">
    <location>
        <begin position="3357"/>
        <end position="3381"/>
    </location>
</feature>
<feature type="domain" description="PKD" evidence="18">
    <location>
        <begin position="968"/>
        <end position="1026"/>
    </location>
</feature>
<dbReference type="SMART" id="SM00308">
    <property type="entry name" value="LH2"/>
    <property type="match status" value="1"/>
</dbReference>
<dbReference type="PROSITE" id="PS50093">
    <property type="entry name" value="PKD"/>
    <property type="match status" value="7"/>
</dbReference>
<comment type="similarity">
    <text evidence="3">Belongs to the polycystin family.</text>
</comment>
<comment type="caution">
    <text evidence="13">Lacks conserved residue(s) required for the propagation of feature annotation.</text>
</comment>
<evidence type="ECO:0000256" key="6">
    <source>
        <dbReference type="ARBA" id="ARBA00022737"/>
    </source>
</evidence>
<dbReference type="Gene3D" id="2.60.40.10">
    <property type="entry name" value="Immunoglobulins"/>
    <property type="match status" value="7"/>
</dbReference>
<feature type="domain" description="PLAT" evidence="19">
    <location>
        <begin position="2838"/>
        <end position="2952"/>
    </location>
</feature>
<dbReference type="Pfam" id="PF02010">
    <property type="entry name" value="REJ"/>
    <property type="match status" value="1"/>
</dbReference>
<evidence type="ECO:0000256" key="1">
    <source>
        <dbReference type="ARBA" id="ARBA00004138"/>
    </source>
</evidence>
<dbReference type="GO" id="GO:0005929">
    <property type="term" value="C:cilium"/>
    <property type="evidence" value="ECO:0007669"/>
    <property type="project" value="UniProtKB-SubCell"/>
</dbReference>
<keyword evidence="6" id="KW-0677">Repeat</keyword>
<keyword evidence="10" id="KW-1015">Disulfide bond</keyword>
<feature type="region of interest" description="Disordered" evidence="14">
    <location>
        <begin position="3201"/>
        <end position="3228"/>
    </location>
</feature>
<evidence type="ECO:0000259" key="20">
    <source>
        <dbReference type="PROSITE" id="PS50221"/>
    </source>
</evidence>
<feature type="region of interest" description="Disordered" evidence="14">
    <location>
        <begin position="3917"/>
        <end position="3941"/>
    </location>
</feature>
<dbReference type="InterPro" id="IPR000601">
    <property type="entry name" value="PKD_dom"/>
</dbReference>
<dbReference type="SMART" id="SM00303">
    <property type="entry name" value="GPS"/>
    <property type="match status" value="1"/>
</dbReference>
<dbReference type="GO" id="GO:0006816">
    <property type="term" value="P:calcium ion transport"/>
    <property type="evidence" value="ECO:0007669"/>
    <property type="project" value="TreeGrafter"/>
</dbReference>
<evidence type="ECO:0000256" key="9">
    <source>
        <dbReference type="ARBA" id="ARBA00023136"/>
    </source>
</evidence>
<dbReference type="Pfam" id="PF00801">
    <property type="entry name" value="PKD"/>
    <property type="match status" value="9"/>
</dbReference>
<evidence type="ECO:0000256" key="14">
    <source>
        <dbReference type="SAM" id="MobiDB-lite"/>
    </source>
</evidence>
<feature type="transmembrane region" description="Helical" evidence="15">
    <location>
        <begin position="3645"/>
        <end position="3668"/>
    </location>
</feature>
<feature type="transmembrane region" description="Helical" evidence="15">
    <location>
        <begin position="2795"/>
        <end position="2815"/>
    </location>
</feature>
<evidence type="ECO:0000313" key="22">
    <source>
        <dbReference type="Proteomes" id="UP001652741"/>
    </source>
</evidence>
<feature type="domain" description="PKD" evidence="18">
    <location>
        <begin position="1719"/>
        <end position="1807"/>
    </location>
</feature>
<feature type="domain" description="PKD" evidence="18">
    <location>
        <begin position="879"/>
        <end position="934"/>
    </location>
</feature>
<feature type="compositionally biased region" description="Low complexity" evidence="14">
    <location>
        <begin position="3917"/>
        <end position="3938"/>
    </location>
</feature>
<feature type="transmembrane region" description="Helical" evidence="15">
    <location>
        <begin position="3830"/>
        <end position="3853"/>
    </location>
</feature>
<dbReference type="CDD" id="cd00146">
    <property type="entry name" value="PKD"/>
    <property type="match status" value="5"/>
</dbReference>
<dbReference type="PANTHER" id="PTHR46730">
    <property type="entry name" value="POLYCYSTIN-1"/>
    <property type="match status" value="1"/>
</dbReference>
<dbReference type="SMART" id="SM00089">
    <property type="entry name" value="PKD"/>
    <property type="match status" value="13"/>
</dbReference>
<feature type="compositionally biased region" description="Polar residues" evidence="14">
    <location>
        <begin position="3250"/>
        <end position="3268"/>
    </location>
</feature>
<feature type="compositionally biased region" description="Polar residues" evidence="14">
    <location>
        <begin position="2472"/>
        <end position="2490"/>
    </location>
</feature>
<dbReference type="PANTHER" id="PTHR46730:SF2">
    <property type="entry name" value="POLYCYSTIN-1 ISOFORM X1"/>
    <property type="match status" value="1"/>
</dbReference>
<feature type="domain" description="GAIN-B" evidence="20">
    <location>
        <begin position="2635"/>
        <end position="2782"/>
    </location>
</feature>
<keyword evidence="4" id="KW-1003">Cell membrane</keyword>
<dbReference type="InterPro" id="IPR013122">
    <property type="entry name" value="PKD1_2_channel"/>
</dbReference>
<feature type="region of interest" description="Disordered" evidence="14">
    <location>
        <begin position="3986"/>
        <end position="4019"/>
    </location>
</feature>
<dbReference type="InterPro" id="IPR022409">
    <property type="entry name" value="PKD/Chitinase_dom"/>
</dbReference>
<comment type="subcellular location">
    <subcellularLocation>
        <location evidence="2">Cell membrane</location>
        <topology evidence="2">Multi-pass membrane protein</topology>
    </subcellularLocation>
    <subcellularLocation>
        <location evidence="1">Cell projection</location>
        <location evidence="1">Cilium</location>
    </subcellularLocation>
</comment>
<dbReference type="SUPFAM" id="SSF49299">
    <property type="entry name" value="PKD domain"/>
    <property type="match status" value="9"/>
</dbReference>
<dbReference type="PaxDb" id="8030-ENSSSAP00000064602"/>
<dbReference type="Pfam" id="PF20519">
    <property type="entry name" value="Polycystin_dom"/>
    <property type="match status" value="1"/>
</dbReference>
<dbReference type="KEGG" id="sasa:106589455"/>
<dbReference type="CDD" id="cd00037">
    <property type="entry name" value="CLECT"/>
    <property type="match status" value="1"/>
</dbReference>
<evidence type="ECO:0000256" key="13">
    <source>
        <dbReference type="PROSITE-ProRule" id="PRU00152"/>
    </source>
</evidence>
<feature type="compositionally biased region" description="Basic and acidic residues" evidence="14">
    <location>
        <begin position="4143"/>
        <end position="4153"/>
    </location>
</feature>
<dbReference type="SUPFAM" id="SSF56436">
    <property type="entry name" value="C-type lectin-like"/>
    <property type="match status" value="1"/>
</dbReference>
<feature type="region of interest" description="Disordered" evidence="14">
    <location>
        <begin position="2443"/>
        <end position="2502"/>
    </location>
</feature>
<evidence type="ECO:0000259" key="19">
    <source>
        <dbReference type="PROSITE" id="PS50095"/>
    </source>
</evidence>
<feature type="transmembrane region" description="Helical" evidence="15">
    <location>
        <begin position="3772"/>
        <end position="3791"/>
    </location>
</feature>
<evidence type="ECO:0000256" key="7">
    <source>
        <dbReference type="ARBA" id="ARBA00022989"/>
    </source>
</evidence>
<keyword evidence="8" id="KW-0969">Cilium</keyword>
<dbReference type="RefSeq" id="XP_014034934.2">
    <property type="nucleotide sequence ID" value="XM_014179459.2"/>
</dbReference>
<feature type="domain" description="PKD" evidence="18">
    <location>
        <begin position="1486"/>
        <end position="1549"/>
    </location>
</feature>
<evidence type="ECO:0000313" key="23">
    <source>
        <dbReference type="RefSeq" id="XP_014034934.2"/>
    </source>
</evidence>
<evidence type="ECO:0000259" key="17">
    <source>
        <dbReference type="PROSITE" id="PS50041"/>
    </source>
</evidence>
<dbReference type="Gene3D" id="3.10.100.10">
    <property type="entry name" value="Mannose-Binding Protein A, subunit A"/>
    <property type="match status" value="1"/>
</dbReference>
<proteinExistence type="inferred from homology"/>
<feature type="transmembrane region" description="Helical" evidence="15">
    <location>
        <begin position="3475"/>
        <end position="3494"/>
    </location>
</feature>
<feature type="transmembrane region" description="Helical" evidence="15">
    <location>
        <begin position="3387"/>
        <end position="3407"/>
    </location>
</feature>
<dbReference type="PRINTS" id="PR00500">
    <property type="entry name" value="POLYCYSTIN1"/>
</dbReference>
<dbReference type="PROSITE" id="PS50041">
    <property type="entry name" value="C_TYPE_LECTIN_2"/>
    <property type="match status" value="1"/>
</dbReference>
<evidence type="ECO:0000256" key="15">
    <source>
        <dbReference type="SAM" id="Phobius"/>
    </source>
</evidence>
<evidence type="ECO:0000256" key="8">
    <source>
        <dbReference type="ARBA" id="ARBA00023069"/>
    </source>
</evidence>
<dbReference type="Bgee" id="ENSSSAG00000058303">
    <property type="expression patterns" value="Expressed in ovary and 4 other cell types or tissues"/>
</dbReference>
<dbReference type="PROSITE" id="PS50095">
    <property type="entry name" value="PLAT"/>
    <property type="match status" value="1"/>
</dbReference>
<dbReference type="PROSITE" id="PS50221">
    <property type="entry name" value="GAIN_B"/>
    <property type="match status" value="1"/>
</dbReference>
<dbReference type="InterPro" id="IPR046791">
    <property type="entry name" value="Polycystin_dom"/>
</dbReference>
<dbReference type="InterPro" id="IPR000434">
    <property type="entry name" value="PC1"/>
</dbReference>
<dbReference type="InterPro" id="IPR001304">
    <property type="entry name" value="C-type_lectin-like"/>
</dbReference>
<feature type="transmembrane region" description="Helical" evidence="15">
    <location>
        <begin position="3042"/>
        <end position="3064"/>
    </location>
</feature>
<name>A0A1S3Q6A4_SALSA</name>
<gene>
    <name evidence="23" type="primary">pkd1b</name>
</gene>
<dbReference type="SMART" id="SM00034">
    <property type="entry name" value="CLECT"/>
    <property type="match status" value="1"/>
</dbReference>
<feature type="compositionally biased region" description="Gly residues" evidence="14">
    <location>
        <begin position="2592"/>
        <end position="2604"/>
    </location>
</feature>
<feature type="domain" description="PKD" evidence="18">
    <location>
        <begin position="767"/>
        <end position="857"/>
    </location>
</feature>
<feature type="region of interest" description="Disordered" evidence="14">
    <location>
        <begin position="2588"/>
        <end position="2611"/>
    </location>
</feature>
<dbReference type="CDD" id="cd01752">
    <property type="entry name" value="PLAT_polycystin"/>
    <property type="match status" value="1"/>
</dbReference>
<dbReference type="InterPro" id="IPR001024">
    <property type="entry name" value="PLAT/LH2_dom"/>
</dbReference>
<feature type="domain" description="PKD" evidence="18">
    <location>
        <begin position="1140"/>
        <end position="1199"/>
    </location>
</feature>
<dbReference type="SUPFAM" id="SSF49723">
    <property type="entry name" value="Lipase/lipooxygenase domain (PLAT/LH2 domain)"/>
    <property type="match status" value="1"/>
</dbReference>
<feature type="chain" id="PRO_5046491365" evidence="16">
    <location>
        <begin position="24"/>
        <end position="4174"/>
    </location>
</feature>
<dbReference type="InterPro" id="IPR013783">
    <property type="entry name" value="Ig-like_fold"/>
</dbReference>
<reference evidence="23" key="1">
    <citation type="submission" date="2025-08" db="UniProtKB">
        <authorList>
            <consortium name="RefSeq"/>
        </authorList>
    </citation>
    <scope>IDENTIFICATION</scope>
</reference>
<dbReference type="InterPro" id="IPR042060">
    <property type="entry name" value="PLAT_polycystin1"/>
</dbReference>
<keyword evidence="12" id="KW-0966">Cell projection</keyword>
<keyword evidence="11" id="KW-0325">Glycoprotein</keyword>
<evidence type="ECO:0000256" key="11">
    <source>
        <dbReference type="ARBA" id="ARBA00023180"/>
    </source>
</evidence>
<feature type="domain" description="REJ" evidence="21">
    <location>
        <begin position="1805"/>
        <end position="2523"/>
    </location>
</feature>
<dbReference type="GO" id="GO:0005261">
    <property type="term" value="F:monoatomic cation channel activity"/>
    <property type="evidence" value="ECO:0007669"/>
    <property type="project" value="TreeGrafter"/>
</dbReference>
<evidence type="ECO:0000256" key="4">
    <source>
        <dbReference type="ARBA" id="ARBA00022475"/>
    </source>
</evidence>
<dbReference type="Proteomes" id="UP001652741">
    <property type="component" value="Chromosome ssa28"/>
</dbReference>
<dbReference type="Pfam" id="PF00059">
    <property type="entry name" value="Lectin_C"/>
    <property type="match status" value="1"/>
</dbReference>
<dbReference type="Gene3D" id="2.60.60.20">
    <property type="entry name" value="PLAT/LH2 domain"/>
    <property type="match status" value="1"/>
</dbReference>
<dbReference type="InterPro" id="IPR057244">
    <property type="entry name" value="GAIN_B"/>
</dbReference>
<evidence type="ECO:0000256" key="2">
    <source>
        <dbReference type="ARBA" id="ARBA00004651"/>
    </source>
</evidence>
<dbReference type="PROSITE" id="PS51111">
    <property type="entry name" value="REJ"/>
    <property type="match status" value="1"/>
</dbReference>
<dbReference type="InterPro" id="IPR000203">
    <property type="entry name" value="GPS"/>
</dbReference>
<dbReference type="Pfam" id="PF01477">
    <property type="entry name" value="PLAT"/>
    <property type="match status" value="1"/>
</dbReference>
<organism evidence="22 23">
    <name type="scientific">Salmo salar</name>
    <name type="common">Atlantic salmon</name>
    <dbReference type="NCBI Taxonomy" id="8030"/>
    <lineage>
        <taxon>Eukaryota</taxon>
        <taxon>Metazoa</taxon>
        <taxon>Chordata</taxon>
        <taxon>Craniata</taxon>
        <taxon>Vertebrata</taxon>
        <taxon>Euteleostomi</taxon>
        <taxon>Actinopterygii</taxon>
        <taxon>Neopterygii</taxon>
        <taxon>Teleostei</taxon>
        <taxon>Protacanthopterygii</taxon>
        <taxon>Salmoniformes</taxon>
        <taxon>Salmonidae</taxon>
        <taxon>Salmoninae</taxon>
        <taxon>Salmo</taxon>
    </lineage>
</organism>
<keyword evidence="16" id="KW-0732">Signal</keyword>
<dbReference type="Pfam" id="PF08016">
    <property type="entry name" value="PKD_channel"/>
    <property type="match status" value="1"/>
</dbReference>
<keyword evidence="9 15" id="KW-0472">Membrane</keyword>
<evidence type="ECO:0000256" key="16">
    <source>
        <dbReference type="SAM" id="SignalP"/>
    </source>
</evidence>
<feature type="transmembrane region" description="Helical" evidence="15">
    <location>
        <begin position="3680"/>
        <end position="3704"/>
    </location>
</feature>
<keyword evidence="5 15" id="KW-0812">Transmembrane</keyword>
<feature type="region of interest" description="Disordered" evidence="14">
    <location>
        <begin position="4074"/>
        <end position="4174"/>
    </location>
</feature>
<evidence type="ECO:0000256" key="12">
    <source>
        <dbReference type="ARBA" id="ARBA00023273"/>
    </source>
</evidence>
<dbReference type="STRING" id="8030.ENSSSAP00000064602"/>
<evidence type="ECO:0000259" key="18">
    <source>
        <dbReference type="PROSITE" id="PS50093"/>
    </source>
</evidence>
<evidence type="ECO:0000259" key="21">
    <source>
        <dbReference type="PROSITE" id="PS51111"/>
    </source>
</evidence>
<feature type="signal peptide" evidence="16">
    <location>
        <begin position="1"/>
        <end position="23"/>
    </location>
</feature>
<evidence type="ECO:0000256" key="10">
    <source>
        <dbReference type="ARBA" id="ARBA00023157"/>
    </source>
</evidence>
<feature type="compositionally biased region" description="Low complexity" evidence="14">
    <location>
        <begin position="3269"/>
        <end position="3283"/>
    </location>
</feature>
<dbReference type="GeneID" id="106589455"/>
<dbReference type="InterPro" id="IPR035986">
    <property type="entry name" value="PKD_dom_sf"/>
</dbReference>
<feature type="transmembrane region" description="Helical" evidence="15">
    <location>
        <begin position="3002"/>
        <end position="3022"/>
    </location>
</feature>
<evidence type="ECO:0000256" key="5">
    <source>
        <dbReference type="ARBA" id="ARBA00022692"/>
    </source>
</evidence>
<sequence length="4174" mass="454891">MTEMTAIEKLALIWSLWTAVTFAAGVDEHICPKGAQVHLASLQCYWLSESATSWLEAKGICRQVKGGDLATVRSTETQTFIHNSFPSKSTQWIWLRDGRGERPDRGEGLETESHPVWDRDRGRESLGGCTQMALGSPGQRRNTVCDGQYLFLCDKVITVSLPSLDSYLTGIPFMSGVYARSQLQVLPTVPDPDQKRVEMLLFPGLWFSHAGQMVSVELVSQPREVSTLVRVQILRPYCSPQHHLVPPGCSSLLNPFSCCSITPLCNTTGGCALGQYWCHLLEACVPVTSPCSPYNQSPSTGERSYPLPPRYPDIPPFYHLVADLPMRVAPFSEPVHISILPEREISIYPDDILSIQHTGRPGTFLSCRDNASSSSSPWRQSYLSLQGAEWGGWWEGGLSSPPDGGQWVDGVVCDLRVLYVDTLHGHGYISSTGQSELSGFTHIGNISMPISMTPETSAPTPANISGLCMIHPLPDGDNQIHILVDTPILIVVKIFSGKGATSSWLALVLQTGVPFLPSCPGELPDSWPGCERDSPDSWFSHMSLVLPSVGIHTLNISAVNGVSEQSTCVQVCVYEPVAGLSVEPHGHLRMLVDLSQAFTATAETGSSVKYTWVIDELDKFSYEGDTYSVMFKKPAEYKLKVTAANPVSSQTLEVTLTADTMTPLADPEFLSVKEVIAVAALRLYTFRVKVDVSLGVTFRWSFGDGSAQENYTFPAQDRPVERGVRQVYVQDSVSHVYLQPDDYTLTVQVYNQYDNIKRAISLKVRPPLTHILISPSPPVPLVNQTFLLVASSHPSHYGILYTWNFGDGSKEIQGFHSKVSHVARTTGVYNMTVCANNTLTALTAWVSVAVVEKVSGLQLSCSGPSELKSVTEIKGKVASGSSLHWDWNFGDGSGHKNITDNSVSHVYESPGSYTVKVTVSNAVSQASQSIRLEIYRLTISGILPLECSETEKEIQLQALVNGNVSMLTFHWNFGDGSPLSVQKGKSVVTHTYSNSGVFNVNVTVLSIVGYVFYDANVCIEAPITGITIHPSQDAVAVGKEVCFNAVAAPKRQLTVYQFLWFNHSSNSSPIRGLAHHCFVYKEEGIHDVSVMASNKVSQRIAKAAVAVQKPVGKPSIAHSSQSNTLTVNEKMTLWVKSCPGTNVSVQWDFGDGSPLAKSQNVSHVFTSAGRFTVKATASNAVSLDSVNLEVNVLLPVSDLKLKISQPFAVVGEKTVITAVGNVSGNVNFYWSVDGPDTTELGMSYFQYVFPKAGVYQVKVTAQNLVSQQEAAILIIALERIQGLQFSSLSLTSMSYIPTRESVLLTASVTHGSNVTYHWLANQRGVTQTGSVGEHFVWFTETPGNISVELTASNGLGKTTSRVSLKAVERVSGARMSTARDTMPLRKYINISVTVETGSDLQYLWNVNSDLSPLQTDVPFLLYMFETLGSCSVSVSVQNVLSSSNATKHFTVQEEIREADFHVGGKTHPFFITSNTQVALYGYVNKGNDRHWEWNVVGCTGGAVVLDNNQSVFYTFTDVGVYKVSLNVSNGISWQAVSHRVTIQDAIQGLTLNLSRSTVCAEDHIAFTPFVSKGTNVSFSLAFDEVEPSYDLVEVSFTTSILPVGSHSVTARAWNQVSNSQASLTVQVVERIGGLRLANCCSTALEALKEVRFQANVMSGSPTDYTWTIQLEGLQPLRVIGQEVMYTSPGSGSLSVGVMASNGFCSETLNETAIVQLPVGEVTIVCDSTETFRSYSVRFSVTVDGGSNLRFQWDFGDSSEGVVITKSKTVDHTYLTAGKYIVQVTAFNNVSQVSTQLLTEVRELQCSLPQVTLVQGQSTILKSRSSYFEASVDIKGCTAYKTMYLWEVFRGSGCGADKTDSNLVTQSSGHPVIQNSSGHPVTLINLVGVTTPLLYLPKQTLEVGQYCLGFTVSLQGTPLRLHRTSRLSVVHSSLVPIIRGGSHRLVSGHSDLILDGSESHDPDVDLGEEGELNYHWEFITENSTEWSSQDQGQPIGYNSSRLTVPSRKLQPDKFYLFTLTVQKEGRRPISTTQSVAVSKVALLPVSVECVSCSSLFSFRVSQSRPIVLSGRCDKCGSHVQYKWSEKDQNGMTLDLNEVTTTGSLSPELVVRPGVLQEGCNYTFTLNVTHPAGGRWGFASLTLLPNPPPHGGVCTLNPGPGENIRLLETVVTYNCSGWLDEDSESPQIIYILQVASLCPGWGQACPLLTLYRGTQRTFGSLVPLGEAGPEKDQSIISVILQVEDHLGSKVTALNRTITVLRPVDGDGITEWLRNKSQTELSGLLQQGNPQQLIPYSIALTSQLNQVDQTLSEQDLRYRREIRGNVTQALASLSVYSLQDAAQISLALAQSTAVPSEVVCEGCQENVLESVGRMIRVMEEQTGLEDDAAIDTGRNILHVIGNSLAAVSESKLVSSGPHTHSNVSETVVSSLDHARALMRVLMRSRPRDEEPLSLSAPQISAVGYHGNPSELLCTTDPSVNTRQSNQSNKSQLNPDKPESNPAHPPCQFLIPSSLSAQLQRQVQGSEVVQILLGLEGGSEFFSAANPPISTSLAAMEFTTPQGQPIPIANLDTDRSIRVTLPKIYTVGRIGTGHRASGGSGSGSGSRSGGIDRDEGRAPMVNFTLRAKGWLDFTVRAVKNMDPNAGLYISLNFSLLPGASLVGSGHVRITVATQPGHPASHDSLVRELTLSLSSQSSMEDTIFLSPLFNSTVQSLFVNLTSSLSGAPVQASVCVFSSLCQYYSLRERRWSTEGLRPLEGSTLHSAHCLTQHLTMFGASLFVHPDAVVLLPPSSGPMRNVVVGIVCAVLVLIHFLLGLIAHKLDHQESLRLCHVPLCGRPGRYSYRVLVKTGWRRGAGTTAHVGIILYGVTKSGSRHLQREGAFQRSGLDLFHLETDSNLGEVWKIRLWHDNTGLDPSWYVQHVVVWDPQTDHLFYFLVEDWLSVENDRNEGGGTVEKEMLASCPEELSQFQRVLSSQLAFGMLERHLWLSLWERPAHSRFMRGQRVTVCALLLHLYLALGALWYGAVGTEGHSVPVSARLLVTWETVAVGMTIAILVFPLQCLLCFLLRKTHSQVAVDMSVPPSPVCQSVEMGVYLGQSDLSCSSFLSLPGGPDPSGLDGDTPSSLMGSKAFNAEFWNATNLGVEKEGDGMTRWPSCDSLTVLPGPSWEITSDPLGSSLGHARLLKRKKALMKLCLASPRFLISNPPPSSTAPVGPSQSLSGLHPDHSHRHNLQPNVLTLSEEDLLRSIAADTGVSNSPSTSDSGRYSPWTTSLSHSQSRGSSCSGWSELSVDKPLYGTEIHNPPCSPISLYGTGLFRPSSSLSVCSIASTFLPSPSPDSIDSTTRIGVARGKPSWLLPPWALQVIYPLVVLLLGACLAVVGLYGRHFSSSVVLMWLISALSAFLASALLLEPLKVCVQALFYAVVLRPVDPEVNDRLGQETVIKREGGKQGGKVHPPCGFGLLQAKEEARKVRALRSLMKHCVGHMLFLLVVLMVNYQDSVQETQGRLLHSAVKHSLTTNLNTITGWEGAWQWMDNILVPHLHQNPSLHLVGLPRICCIHTPDHNNGVFLGNSSFTTRQLLSGLHSTHWTTAQLKAVSIDFTQYHRETSLFVCVSVLLEKTQIHTVISSLSIHPLLIPPSSSGPDLQIALMVLLLLSALLFLGVELWAMATDRAHYVRQGWRWLQFLLASLSLATATLRFCFLSQAASCLSQHRSRPDSFTEFHSAALLARRSTQISSILLTLLVLKMVGTLRYVRRWVVFGRVLQRAWREMAAVALLLILLLLLFSHTGHMLFSRSVDGFLSVYQAGVSVLSVLRGRLVLQRLNRAHPVLGPLYALFLLGLGGWLLARLSGAVLIRTYRVVQAEMYRPAMEPQDYEMVEFFIKRLKLWMGLIKAKEFRHRVKFEGMVVPPSRSSQESCLSTLSSSLSSPHPLSSALSLGSEDSGMSDAPGLDIQLNLDRLLSCVNGLLSRFDRVNQLTADVHGLETQLEEVQRKRRPQGLGRGEETREGRGVGGGAMGRRTALLPPHSRISLPSFPPSFNPITLLSCPPSTNPTHPRVHSSYSESVILQLHPHLPRDTHLSKVTKPTQRSPGLGLGTGPSGCPGARQFPRRRAWHSGSSHSADAAQRPPQAPGGGGSGVNTKARPCSEEGDRRCASEGVPVKRRAWISEGPETDID</sequence>
<feature type="domain" description="C-type lectin" evidence="17">
    <location>
        <begin position="40"/>
        <end position="154"/>
    </location>
</feature>